<protein>
    <submittedName>
        <fullName evidence="1">HAD family hydrolase</fullName>
    </submittedName>
</protein>
<dbReference type="SUPFAM" id="SSF56784">
    <property type="entry name" value="HAD-like"/>
    <property type="match status" value="1"/>
</dbReference>
<dbReference type="NCBIfam" id="TIGR01509">
    <property type="entry name" value="HAD-SF-IA-v3"/>
    <property type="match status" value="1"/>
</dbReference>
<dbReference type="Proteomes" id="UP000697995">
    <property type="component" value="Unassembled WGS sequence"/>
</dbReference>
<dbReference type="GO" id="GO:0016787">
    <property type="term" value="F:hydrolase activity"/>
    <property type="evidence" value="ECO:0007669"/>
    <property type="project" value="UniProtKB-KW"/>
</dbReference>
<dbReference type="Gene3D" id="3.40.50.1000">
    <property type="entry name" value="HAD superfamily/HAD-like"/>
    <property type="match status" value="1"/>
</dbReference>
<evidence type="ECO:0000313" key="2">
    <source>
        <dbReference type="Proteomes" id="UP000697995"/>
    </source>
</evidence>
<dbReference type="RefSeq" id="WP_133222327.1">
    <property type="nucleotide sequence ID" value="NZ_NRSG01000310.1"/>
</dbReference>
<dbReference type="InterPro" id="IPR023198">
    <property type="entry name" value="PGP-like_dom2"/>
</dbReference>
<proteinExistence type="predicted"/>
<evidence type="ECO:0000313" key="1">
    <source>
        <dbReference type="EMBL" id="MBK1661477.1"/>
    </source>
</evidence>
<dbReference type="SFLD" id="SFLDS00003">
    <property type="entry name" value="Haloacid_Dehalogenase"/>
    <property type="match status" value="1"/>
</dbReference>
<organism evidence="1 2">
    <name type="scientific">Paracraurococcus ruber</name>
    <dbReference type="NCBI Taxonomy" id="77675"/>
    <lineage>
        <taxon>Bacteria</taxon>
        <taxon>Pseudomonadati</taxon>
        <taxon>Pseudomonadota</taxon>
        <taxon>Alphaproteobacteria</taxon>
        <taxon>Acetobacterales</taxon>
        <taxon>Roseomonadaceae</taxon>
        <taxon>Paracraurococcus</taxon>
    </lineage>
</organism>
<dbReference type="SFLD" id="SFLDG01129">
    <property type="entry name" value="C1.5:_HAD__Beta-PGM__Phosphata"/>
    <property type="match status" value="1"/>
</dbReference>
<accession>A0ABS1D5D5</accession>
<sequence>MDQLPAAVVFDMDGLLFDSEALYRDALLAVARAQGFAFAAADFPALIGRPWSANRVTLQRHLGAGRDVEAVQAAWMREYEARRPALALKPGAAALLDRLDALRLPRAICTSSGHATVARNLRLHGLEGRFDAVIAAGDYACGKPAPDPYRAAAARLGLPAGGCLALEDSAAGIRSAAAAGMRAVMVPDLLPPDDALRRLCEAVLPDLHAVRRRWFG</sequence>
<dbReference type="InterPro" id="IPR051806">
    <property type="entry name" value="HAD-like_SPP"/>
</dbReference>
<dbReference type="EMBL" id="NRSG01000310">
    <property type="protein sequence ID" value="MBK1661477.1"/>
    <property type="molecule type" value="Genomic_DNA"/>
</dbReference>
<dbReference type="InterPro" id="IPR006439">
    <property type="entry name" value="HAD-SF_hydro_IA"/>
</dbReference>
<name>A0ABS1D5D5_9PROT</name>
<dbReference type="CDD" id="cd07505">
    <property type="entry name" value="HAD_BPGM-like"/>
    <property type="match status" value="1"/>
</dbReference>
<comment type="caution">
    <text evidence="1">The sequence shown here is derived from an EMBL/GenBank/DDBJ whole genome shotgun (WGS) entry which is preliminary data.</text>
</comment>
<dbReference type="InterPro" id="IPR036412">
    <property type="entry name" value="HAD-like_sf"/>
</dbReference>
<dbReference type="InterPro" id="IPR023214">
    <property type="entry name" value="HAD_sf"/>
</dbReference>
<keyword evidence="1" id="KW-0378">Hydrolase</keyword>
<keyword evidence="2" id="KW-1185">Reference proteome</keyword>
<dbReference type="PANTHER" id="PTHR43481:SF4">
    <property type="entry name" value="GLYCEROL-1-PHOSPHATE PHOSPHOHYDROLASE 1-RELATED"/>
    <property type="match status" value="1"/>
</dbReference>
<reference evidence="1 2" key="1">
    <citation type="journal article" date="2020" name="Microorganisms">
        <title>Osmotic Adaptation and Compatible Solute Biosynthesis of Phototrophic Bacteria as Revealed from Genome Analyses.</title>
        <authorList>
            <person name="Imhoff J.F."/>
            <person name="Rahn T."/>
            <person name="Kunzel S."/>
            <person name="Keller A."/>
            <person name="Neulinger S.C."/>
        </authorList>
    </citation>
    <scope>NUCLEOTIDE SEQUENCE [LARGE SCALE GENOMIC DNA]</scope>
    <source>
        <strain evidence="1 2">DSM 15382</strain>
    </source>
</reference>
<dbReference type="PANTHER" id="PTHR43481">
    <property type="entry name" value="FRUCTOSE-1-PHOSPHATE PHOSPHATASE"/>
    <property type="match status" value="1"/>
</dbReference>
<dbReference type="Gene3D" id="1.10.150.240">
    <property type="entry name" value="Putative phosphatase, domain 2"/>
    <property type="match status" value="1"/>
</dbReference>
<dbReference type="Pfam" id="PF00702">
    <property type="entry name" value="Hydrolase"/>
    <property type="match status" value="1"/>
</dbReference>
<gene>
    <name evidence="1" type="ORF">CKO45_25035</name>
</gene>